<dbReference type="RefSeq" id="WP_084790636.1">
    <property type="nucleotide sequence ID" value="NZ_CP007536.1"/>
</dbReference>
<dbReference type="STRING" id="926571.NVIE_010440"/>
<dbReference type="KEGG" id="nvn:NVIE_010440"/>
<keyword evidence="3" id="KW-1185">Reference proteome</keyword>
<dbReference type="PROSITE" id="PS50022">
    <property type="entry name" value="FA58C_3"/>
    <property type="match status" value="1"/>
</dbReference>
<name>A0A060HF41_9ARCH</name>
<reference evidence="2 3" key="1">
    <citation type="journal article" date="2014" name="Int. J. Syst. Evol. Microbiol.">
        <title>Nitrososphaera viennensis gen. nov., sp. nov., an aerobic and mesophilic, ammonia-oxidizing archaeon from soil and a member of the archaeal phylum Thaumarchaeota.</title>
        <authorList>
            <person name="Stieglmeier M."/>
            <person name="Klingl A."/>
            <person name="Alves R.J."/>
            <person name="Rittmann S.K."/>
            <person name="Melcher M."/>
            <person name="Leisch N."/>
            <person name="Schleper C."/>
        </authorList>
    </citation>
    <scope>NUCLEOTIDE SEQUENCE [LARGE SCALE GENOMIC DNA]</scope>
    <source>
        <strain evidence="2">EN76</strain>
    </source>
</reference>
<dbReference type="InterPro" id="IPR008979">
    <property type="entry name" value="Galactose-bd-like_sf"/>
</dbReference>
<dbReference type="SUPFAM" id="SSF49785">
    <property type="entry name" value="Galactose-binding domain-like"/>
    <property type="match status" value="1"/>
</dbReference>
<dbReference type="Gene3D" id="2.60.40.650">
    <property type="match status" value="1"/>
</dbReference>
<sequence>MQGSRIKRSIFKQLIFAVFAATLLLPLATGNGAISASAAATSCAALPVAKAEASGNEIGNVPSNVADGLPVTKWSIFGRGAWISVDLGTLATICHVDVAWYRGDTRQSTFTISHSSDATTYTQIYSGKSSGNTSSFERYDFADVDARYVRITVDGNTENEWSAISEIKVYGDVSAVQDDTRPSIAIDQPVNNSKVVVSSSATVSIKGKASDFGSGVKMVEVRTDGTAYMPATPASPGDWSSWTHTLMLPAGMHDIVARATDNAGNQQWHVAAVRVAQEPGSTIPASSPPTPTDRFGIAQLYPTAAGGIEWSSKWDNGNPRQFGNVPDPDDNWFETTHGIGTYTIDGEGTLTASGNFTRMYVHDPANVREWSENLEITMYIKRINETQLIDYSGLQLFARTNHGTNGNENRNFCDDRGYGVLVLTDGKWKLEKETAHHLSNGYVDLPGKKPWGGLPKDTWVGIKFVLRNMDNDTKVKLELYRDMTAGLNGGKWEKMTEFVDNGTNFGVGYGACKPGVDPALPLIHSFIDSTSETKRPMLSVYARNEYGTMEYANFTIREINPLP</sequence>
<dbReference type="Proteomes" id="UP000027093">
    <property type="component" value="Chromosome"/>
</dbReference>
<dbReference type="GeneID" id="74946304"/>
<evidence type="ECO:0000313" key="3">
    <source>
        <dbReference type="Proteomes" id="UP000027093"/>
    </source>
</evidence>
<proteinExistence type="predicted"/>
<organism evidence="2 3">
    <name type="scientific">Nitrososphaera viennensis EN76</name>
    <dbReference type="NCBI Taxonomy" id="926571"/>
    <lineage>
        <taxon>Archaea</taxon>
        <taxon>Nitrososphaerota</taxon>
        <taxon>Nitrososphaeria</taxon>
        <taxon>Nitrososphaerales</taxon>
        <taxon>Nitrososphaeraceae</taxon>
        <taxon>Nitrososphaera</taxon>
    </lineage>
</organism>
<dbReference type="InterPro" id="IPR000421">
    <property type="entry name" value="FA58C"/>
</dbReference>
<dbReference type="AlphaFoldDB" id="A0A060HF41"/>
<accession>A0A060HF41</accession>
<evidence type="ECO:0000313" key="2">
    <source>
        <dbReference type="EMBL" id="AIC15269.1"/>
    </source>
</evidence>
<dbReference type="InterPro" id="IPR014756">
    <property type="entry name" value="Ig_E-set"/>
</dbReference>
<evidence type="ECO:0000259" key="1">
    <source>
        <dbReference type="PROSITE" id="PS50022"/>
    </source>
</evidence>
<gene>
    <name evidence="2" type="ORF">NVIE_010440</name>
</gene>
<dbReference type="EMBL" id="CP007536">
    <property type="protein sequence ID" value="AIC15269.1"/>
    <property type="molecule type" value="Genomic_DNA"/>
</dbReference>
<dbReference type="SUPFAM" id="SSF81296">
    <property type="entry name" value="E set domains"/>
    <property type="match status" value="1"/>
</dbReference>
<dbReference type="HOGENOM" id="CLU_033520_0_0_2"/>
<dbReference type="OrthoDB" id="10392at2157"/>
<dbReference type="Pfam" id="PF00754">
    <property type="entry name" value="F5_F8_type_C"/>
    <property type="match status" value="1"/>
</dbReference>
<protein>
    <recommendedName>
        <fullName evidence="1">F5/8 type C domain-containing protein</fullName>
    </recommendedName>
</protein>
<feature type="domain" description="F5/8 type C" evidence="1">
    <location>
        <begin position="29"/>
        <end position="172"/>
    </location>
</feature>
<dbReference type="Gene3D" id="2.60.120.260">
    <property type="entry name" value="Galactose-binding domain-like"/>
    <property type="match status" value="1"/>
</dbReference>
<dbReference type="Pfam" id="PF17957">
    <property type="entry name" value="Big_7"/>
    <property type="match status" value="1"/>
</dbReference>